<proteinExistence type="predicted"/>
<accession>A0A1H1BY36</accession>
<name>A0A1H1BY36_9MICC</name>
<gene>
    <name evidence="1" type="ORF">SAMN04489742_1628</name>
</gene>
<organism evidence="1 2">
    <name type="scientific">Crystallibacter crystallopoietes</name>
    <dbReference type="NCBI Taxonomy" id="37928"/>
    <lineage>
        <taxon>Bacteria</taxon>
        <taxon>Bacillati</taxon>
        <taxon>Actinomycetota</taxon>
        <taxon>Actinomycetes</taxon>
        <taxon>Micrococcales</taxon>
        <taxon>Micrococcaceae</taxon>
        <taxon>Crystallibacter</taxon>
    </lineage>
</organism>
<sequence length="187" mass="20143">MHQADPIQYWQVPHLAALDYDALLDLFKSLDSPAPGEVSGEYAGIDYLGQTEETFEAALGRVKAGNGVFWLGKGFPGEEGDGASGYNRLRQPDGTVARCDRFGVHRGTSPIDGKETLMLKYSDYDNGAGSIGFLDEIRKVNDRLFLCTGTPEEGTAKPGFFFLAGPPAPFRGVDDPQSELLHAGAEA</sequence>
<dbReference type="EMBL" id="FNKH01000002">
    <property type="protein sequence ID" value="SDQ56690.1"/>
    <property type="molecule type" value="Genomic_DNA"/>
</dbReference>
<dbReference type="AlphaFoldDB" id="A0A1H1BY36"/>
<dbReference type="STRING" id="37928.SAMN04489742_1628"/>
<dbReference type="RefSeq" id="WP_074699984.1">
    <property type="nucleotide sequence ID" value="NZ_CP018863.1"/>
</dbReference>
<reference evidence="1 2" key="1">
    <citation type="submission" date="2016-10" db="EMBL/GenBank/DDBJ databases">
        <authorList>
            <person name="de Groot N.N."/>
        </authorList>
    </citation>
    <scope>NUCLEOTIDE SEQUENCE [LARGE SCALE GENOMIC DNA]</scope>
    <source>
        <strain evidence="1 2">DSM 20117</strain>
    </source>
</reference>
<dbReference type="OrthoDB" id="5117760at2"/>
<evidence type="ECO:0000313" key="2">
    <source>
        <dbReference type="Proteomes" id="UP000181917"/>
    </source>
</evidence>
<dbReference type="Proteomes" id="UP000181917">
    <property type="component" value="Unassembled WGS sequence"/>
</dbReference>
<dbReference type="KEGG" id="acry:AC20117_09215"/>
<keyword evidence="2" id="KW-1185">Reference proteome</keyword>
<protein>
    <submittedName>
        <fullName evidence="1">Uncharacterized protein</fullName>
    </submittedName>
</protein>
<evidence type="ECO:0000313" key="1">
    <source>
        <dbReference type="EMBL" id="SDQ56690.1"/>
    </source>
</evidence>